<accession>A0ABS9I2R8</accession>
<comment type="caution">
    <text evidence="2">The sequence shown here is derived from an EMBL/GenBank/DDBJ whole genome shotgun (WGS) entry which is preliminary data.</text>
</comment>
<evidence type="ECO:0008006" key="4">
    <source>
        <dbReference type="Google" id="ProtNLM"/>
    </source>
</evidence>
<keyword evidence="3" id="KW-1185">Reference proteome</keyword>
<organism evidence="2 3">
    <name type="scientific">Pseudomonas petrae</name>
    <dbReference type="NCBI Taxonomy" id="2912190"/>
    <lineage>
        <taxon>Bacteria</taxon>
        <taxon>Pseudomonadati</taxon>
        <taxon>Pseudomonadota</taxon>
        <taxon>Gammaproteobacteria</taxon>
        <taxon>Pseudomonadales</taxon>
        <taxon>Pseudomonadaceae</taxon>
        <taxon>Pseudomonas</taxon>
    </lineage>
</organism>
<keyword evidence="1" id="KW-0732">Signal</keyword>
<dbReference type="EMBL" id="JAKJXH010000003">
    <property type="protein sequence ID" value="MCF7541296.1"/>
    <property type="molecule type" value="Genomic_DNA"/>
</dbReference>
<feature type="chain" id="PRO_5045483524" description="DUF2059 domain-containing protein" evidence="1">
    <location>
        <begin position="24"/>
        <end position="157"/>
    </location>
</feature>
<sequence>MKRTLFAAIAMAAIAATSNAVLADTPSHRDAVAFVDQAKIGQNLPVIALSIAKQTVTFTTIASKLGNAGAVKAVSDEINALLPLYQPKWNENIAQAYEKSFTEEELSSLASEGRSSKYASKVLAQQGVIGKQMESTSKPILTDLVTQALRTVMSKTP</sequence>
<evidence type="ECO:0000313" key="2">
    <source>
        <dbReference type="EMBL" id="MCF7541296.1"/>
    </source>
</evidence>
<name>A0ABS9I2R8_9PSED</name>
<feature type="signal peptide" evidence="1">
    <location>
        <begin position="1"/>
        <end position="23"/>
    </location>
</feature>
<reference evidence="2" key="1">
    <citation type="submission" date="2022-01" db="EMBL/GenBank/DDBJ databases">
        <title>Pseudomonas sp. nov. isolated from Antarctic regolith.</title>
        <authorList>
            <person name="Novakova D."/>
            <person name="Sedlar K."/>
        </authorList>
    </citation>
    <scope>NUCLEOTIDE SEQUENCE</scope>
    <source>
        <strain evidence="2">P2647</strain>
    </source>
</reference>
<dbReference type="Proteomes" id="UP001162905">
    <property type="component" value="Unassembled WGS sequence"/>
</dbReference>
<proteinExistence type="predicted"/>
<protein>
    <recommendedName>
        <fullName evidence="4">DUF2059 domain-containing protein</fullName>
    </recommendedName>
</protein>
<dbReference type="RefSeq" id="WP_237250573.1">
    <property type="nucleotide sequence ID" value="NZ_JAKJXE010000016.1"/>
</dbReference>
<gene>
    <name evidence="2" type="ORF">L4G47_03560</name>
</gene>
<evidence type="ECO:0000313" key="3">
    <source>
        <dbReference type="Proteomes" id="UP001162905"/>
    </source>
</evidence>
<evidence type="ECO:0000256" key="1">
    <source>
        <dbReference type="SAM" id="SignalP"/>
    </source>
</evidence>